<protein>
    <recommendedName>
        <fullName evidence="1">Limiting CO2-inducible protein B/C beta carbonyic anhydrase domain-containing protein</fullName>
    </recommendedName>
</protein>
<evidence type="ECO:0000313" key="2">
    <source>
        <dbReference type="EMBL" id="KAJ8608937.1"/>
    </source>
</evidence>
<keyword evidence="3" id="KW-1185">Reference proteome</keyword>
<dbReference type="AlphaFoldDB" id="A0AAD7UJU9"/>
<dbReference type="EMBL" id="JAQMWT010000157">
    <property type="protein sequence ID" value="KAJ8608937.1"/>
    <property type="molecule type" value="Genomic_DNA"/>
</dbReference>
<evidence type="ECO:0000259" key="1">
    <source>
        <dbReference type="Pfam" id="PF18599"/>
    </source>
</evidence>
<dbReference type="PANTHER" id="PTHR38016">
    <property type="entry name" value="UNNAMED PRODUCT"/>
    <property type="match status" value="1"/>
</dbReference>
<proteinExistence type="predicted"/>
<dbReference type="InterPro" id="IPR040703">
    <property type="entry name" value="LCIB/C_CA"/>
</dbReference>
<accession>A0AAD7UJU9</accession>
<sequence length="285" mass="30583">MGKGRGKGRKRVSVGLSPPLAAPEMKAAFEWLGWSPQKDSPVARALETHFPGAVPGSALTARLASVLRSHGVVPGNSILGTSICSDEINNEAGDMADQLRAYFGQVFTMGGIGGAPFVGRTGFHAFSHHVPDGGHVVVFFGPHVGISNAGEIGKYHRDGQRHESTACGAVSAAFQQCCEGKHGPSFFDAHDVQQSWLRDQIAPRVDEVVTARNTNAKLAMTAFDIIKASIEEVVHTKFGNGKLVLVGGIQINLGHPLEDHFMPTFFEIRQQGMDPVDLLKDLRLQ</sequence>
<gene>
    <name evidence="2" type="ORF">CTAYLR_005319</name>
</gene>
<feature type="domain" description="Limiting CO2-inducible protein B/C beta carbonyic anhydrase" evidence="1">
    <location>
        <begin position="54"/>
        <end position="269"/>
    </location>
</feature>
<dbReference type="Pfam" id="PF18599">
    <property type="entry name" value="LCIB_C_CA"/>
    <property type="match status" value="1"/>
</dbReference>
<dbReference type="PANTHER" id="PTHR38016:SF1">
    <property type="entry name" value="LIMITING CO2-INDUCIBLE PROTEIN B_C BETA CARBONYIC ANHYDRASE DOMAIN-CONTAINING PROTEIN"/>
    <property type="match status" value="1"/>
</dbReference>
<organism evidence="2 3">
    <name type="scientific">Chrysophaeum taylorii</name>
    <dbReference type="NCBI Taxonomy" id="2483200"/>
    <lineage>
        <taxon>Eukaryota</taxon>
        <taxon>Sar</taxon>
        <taxon>Stramenopiles</taxon>
        <taxon>Ochrophyta</taxon>
        <taxon>Pelagophyceae</taxon>
        <taxon>Pelagomonadales</taxon>
        <taxon>Pelagomonadaceae</taxon>
        <taxon>Chrysophaeum</taxon>
    </lineage>
</organism>
<dbReference type="Proteomes" id="UP001230188">
    <property type="component" value="Unassembled WGS sequence"/>
</dbReference>
<reference evidence="2" key="1">
    <citation type="submission" date="2023-01" db="EMBL/GenBank/DDBJ databases">
        <title>Metagenome sequencing of chrysophaentin producing Chrysophaeum taylorii.</title>
        <authorList>
            <person name="Davison J."/>
            <person name="Bewley C."/>
        </authorList>
    </citation>
    <scope>NUCLEOTIDE SEQUENCE</scope>
    <source>
        <strain evidence="2">NIES-1699</strain>
    </source>
</reference>
<name>A0AAD7UJU9_9STRA</name>
<evidence type="ECO:0000313" key="3">
    <source>
        <dbReference type="Proteomes" id="UP001230188"/>
    </source>
</evidence>
<comment type="caution">
    <text evidence="2">The sequence shown here is derived from an EMBL/GenBank/DDBJ whole genome shotgun (WGS) entry which is preliminary data.</text>
</comment>